<dbReference type="Gene3D" id="3.40.630.30">
    <property type="match status" value="1"/>
</dbReference>
<keyword evidence="2" id="KW-1185">Reference proteome</keyword>
<accession>A0ABR3N7W0</accession>
<evidence type="ECO:0000313" key="1">
    <source>
        <dbReference type="EMBL" id="KAL1273028.1"/>
    </source>
</evidence>
<dbReference type="InterPro" id="IPR051635">
    <property type="entry name" value="SNAT-like"/>
</dbReference>
<evidence type="ECO:0000313" key="2">
    <source>
        <dbReference type="Proteomes" id="UP001558613"/>
    </source>
</evidence>
<gene>
    <name evidence="1" type="ORF">QQF64_028890</name>
</gene>
<sequence>MREERDGEVNRNLLSTGELRSRAQRREVPDLSLTEDAMVYLNRKRLVAFIIGSLWDQDRLTTDALTLHKPHGTTVHIHVLAARSASKFMLCVMQI</sequence>
<comment type="caution">
    <text evidence="1">The sequence shown here is derived from an EMBL/GenBank/DDBJ whole genome shotgun (WGS) entry which is preliminary data.</text>
</comment>
<reference evidence="1 2" key="1">
    <citation type="submission" date="2023-09" db="EMBL/GenBank/DDBJ databases">
        <authorList>
            <person name="Wang M."/>
        </authorList>
    </citation>
    <scope>NUCLEOTIDE SEQUENCE [LARGE SCALE GENOMIC DNA]</scope>
    <source>
        <strain evidence="1">GT-2023</strain>
        <tissue evidence="1">Liver</tissue>
    </source>
</reference>
<name>A0ABR3N7W0_9TELE</name>
<proteinExistence type="predicted"/>
<dbReference type="Proteomes" id="UP001558613">
    <property type="component" value="Unassembled WGS sequence"/>
</dbReference>
<dbReference type="PANTHER" id="PTHR10908:SF4">
    <property type="entry name" value="ARYLALKYLAMINE N-ACETYLTRANSFERASE"/>
    <property type="match status" value="1"/>
</dbReference>
<protein>
    <submittedName>
        <fullName evidence="1">Uncharacterized protein</fullName>
    </submittedName>
</protein>
<organism evidence="1 2">
    <name type="scientific">Cirrhinus molitorella</name>
    <name type="common">mud carp</name>
    <dbReference type="NCBI Taxonomy" id="172907"/>
    <lineage>
        <taxon>Eukaryota</taxon>
        <taxon>Metazoa</taxon>
        <taxon>Chordata</taxon>
        <taxon>Craniata</taxon>
        <taxon>Vertebrata</taxon>
        <taxon>Euteleostomi</taxon>
        <taxon>Actinopterygii</taxon>
        <taxon>Neopterygii</taxon>
        <taxon>Teleostei</taxon>
        <taxon>Ostariophysi</taxon>
        <taxon>Cypriniformes</taxon>
        <taxon>Cyprinidae</taxon>
        <taxon>Labeoninae</taxon>
        <taxon>Labeonini</taxon>
        <taxon>Cirrhinus</taxon>
    </lineage>
</organism>
<dbReference type="EMBL" id="JAYMGO010000006">
    <property type="protein sequence ID" value="KAL1273028.1"/>
    <property type="molecule type" value="Genomic_DNA"/>
</dbReference>
<dbReference type="PANTHER" id="PTHR10908">
    <property type="entry name" value="SEROTONIN N-ACETYLTRANSFERASE"/>
    <property type="match status" value="1"/>
</dbReference>